<evidence type="ECO:0000313" key="2">
    <source>
        <dbReference type="Proteomes" id="UP000466307"/>
    </source>
</evidence>
<protein>
    <submittedName>
        <fullName evidence="1">Response regulator</fullName>
    </submittedName>
</protein>
<dbReference type="Proteomes" id="UP000466307">
    <property type="component" value="Unassembled WGS sequence"/>
</dbReference>
<comment type="caution">
    <text evidence="1">The sequence shown here is derived from an EMBL/GenBank/DDBJ whole genome shotgun (WGS) entry which is preliminary data.</text>
</comment>
<accession>A0A7K3LRD5</accession>
<name>A0A7K3LRD5_9ACTN</name>
<sequence length="251" mass="26949">MNVMPNGLRVLVASPLGRMVAGPLATALERAHVDVAVDRDDFTQRVAGRVRYDVVVADLVWNHPVTEWEFDGLDVIDALTRYGRLAPVVLATQGHSMEQDLLDEAGRRPEVVGVIAKSDGLGALAEAVRTAALGRRLPPTPVTDGTSLHELFDGRRGETSGRMAGAIAAGHVSDNASLARVAKVSPNTANKVTSHYLGPIILRRGEHDPDMPMTQAAVYRWCGLHARYLVSWCRRNGHADVLSPSSGSGPN</sequence>
<organism evidence="1 2">
    <name type="scientific">Gordonia desulfuricans</name>
    <dbReference type="NCBI Taxonomy" id="89051"/>
    <lineage>
        <taxon>Bacteria</taxon>
        <taxon>Bacillati</taxon>
        <taxon>Actinomycetota</taxon>
        <taxon>Actinomycetes</taxon>
        <taxon>Mycobacteriales</taxon>
        <taxon>Gordoniaceae</taxon>
        <taxon>Gordonia</taxon>
    </lineage>
</organism>
<proteinExistence type="predicted"/>
<reference evidence="1 2" key="1">
    <citation type="submission" date="2020-01" db="EMBL/GenBank/DDBJ databases">
        <title>Investigation of new actinobacteria for the biodesulphurisation of diesel fuel.</title>
        <authorList>
            <person name="Athi Narayanan S.M."/>
        </authorList>
    </citation>
    <scope>NUCLEOTIDE SEQUENCE [LARGE SCALE GENOMIC DNA]</scope>
    <source>
        <strain evidence="1 2">213E</strain>
    </source>
</reference>
<dbReference type="AlphaFoldDB" id="A0A7K3LRD5"/>
<keyword evidence="2" id="KW-1185">Reference proteome</keyword>
<gene>
    <name evidence="1" type="ORF">GYA93_14425</name>
</gene>
<evidence type="ECO:0000313" key="1">
    <source>
        <dbReference type="EMBL" id="NDK90768.1"/>
    </source>
</evidence>
<dbReference type="EMBL" id="JAADZU010000046">
    <property type="protein sequence ID" value="NDK90768.1"/>
    <property type="molecule type" value="Genomic_DNA"/>
</dbReference>